<dbReference type="GO" id="GO:0000976">
    <property type="term" value="F:transcription cis-regulatory region binding"/>
    <property type="evidence" value="ECO:0007669"/>
    <property type="project" value="TreeGrafter"/>
</dbReference>
<dbReference type="InterPro" id="IPR015292">
    <property type="entry name" value="Tscrpt_reg_YbiH_C"/>
</dbReference>
<evidence type="ECO:0000313" key="7">
    <source>
        <dbReference type="EMBL" id="UYF72714.1"/>
    </source>
</evidence>
<dbReference type="PROSITE" id="PS50977">
    <property type="entry name" value="HTH_TETR_2"/>
    <property type="match status" value="1"/>
</dbReference>
<dbReference type="InterPro" id="IPR036271">
    <property type="entry name" value="Tet_transcr_reg_TetR-rel_C_sf"/>
</dbReference>
<dbReference type="RefSeq" id="WP_004990122.1">
    <property type="nucleotide sequence ID" value="NZ_AP018824.1"/>
</dbReference>
<dbReference type="EMBL" id="CP089051">
    <property type="protein sequence ID" value="UYF72714.1"/>
    <property type="molecule type" value="Genomic_DNA"/>
</dbReference>
<sequence>MSRSRRRDGDLTKAKIIEAAGHLIAQEGLAQTTNKAIAQLAQVDLAAINYHFEGRDGLYKAVLVEAHRHYIDEQQLAELVQSSLSPTRKLEVFFETLIQKLVEKDLWHSKVFIRELFAPSPYLEQFMAHDGARKFHYIRQIISQVSGLDENHPSILPCVLSVVAPCMMLIIASNNVPTPLQNISQMDSQQLLQHLMTFSLAGLQAIKQNQP</sequence>
<evidence type="ECO:0000313" key="8">
    <source>
        <dbReference type="EMBL" id="UYF74462.1"/>
    </source>
</evidence>
<dbReference type="Pfam" id="PF00440">
    <property type="entry name" value="TetR_N"/>
    <property type="match status" value="1"/>
</dbReference>
<gene>
    <name evidence="6" type="ORF">DHW29_09875</name>
    <name evidence="8" type="ORF">LSO58_11460</name>
    <name evidence="7" type="ORF">LSO60_05480</name>
</gene>
<dbReference type="AlphaFoldDB" id="A0A3D2SP35"/>
<dbReference type="GO" id="GO:0003700">
    <property type="term" value="F:DNA-binding transcription factor activity"/>
    <property type="evidence" value="ECO:0007669"/>
    <property type="project" value="TreeGrafter"/>
</dbReference>
<feature type="domain" description="HTH tetR-type" evidence="5">
    <location>
        <begin position="10"/>
        <end position="70"/>
    </location>
</feature>
<reference evidence="6 9" key="1">
    <citation type="journal article" date="2018" name="Nat. Biotechnol.">
        <title>A standardized bacterial taxonomy based on genome phylogeny substantially revises the tree of life.</title>
        <authorList>
            <person name="Parks D.H."/>
            <person name="Chuvochina M."/>
            <person name="Waite D.W."/>
            <person name="Rinke C."/>
            <person name="Skarshewski A."/>
            <person name="Chaumeil P.A."/>
            <person name="Hugenholtz P."/>
        </authorList>
    </citation>
    <scope>NUCLEOTIDE SEQUENCE [LARGE SCALE GENOMIC DNA]</scope>
    <source>
        <strain evidence="6">UBA9669</strain>
    </source>
</reference>
<feature type="DNA-binding region" description="H-T-H motif" evidence="4">
    <location>
        <begin position="33"/>
        <end position="52"/>
    </location>
</feature>
<evidence type="ECO:0000256" key="4">
    <source>
        <dbReference type="PROSITE-ProRule" id="PRU00335"/>
    </source>
</evidence>
<dbReference type="SUPFAM" id="SSF46689">
    <property type="entry name" value="Homeodomain-like"/>
    <property type="match status" value="1"/>
</dbReference>
<dbReference type="InterPro" id="IPR009057">
    <property type="entry name" value="Homeodomain-like_sf"/>
</dbReference>
<reference evidence="7" key="2">
    <citation type="journal article" date="2022" name="J Glob Antimicrob Resist">
        <title>Comparative analysis of IMP-4- and OXA-58-containing plasmids of three carbapenemase-producing Acinetobacter ursingii strains in the Netherlands.</title>
        <authorList>
            <person name="Hendrickx A.P.A."/>
            <person name="Schade R.P."/>
            <person name="Landman F."/>
            <person name="Bosch T."/>
            <person name="Schouls L.M."/>
            <person name="van Dijk K."/>
        </authorList>
    </citation>
    <scope>NUCLEOTIDE SEQUENCE</scope>
    <source>
        <strain evidence="7">RIVM_C010559</strain>
        <strain evidence="8">RIVM_C010761</strain>
    </source>
</reference>
<evidence type="ECO:0000313" key="6">
    <source>
        <dbReference type="EMBL" id="HCK30454.1"/>
    </source>
</evidence>
<name>A0A3D2SP35_9GAMM</name>
<dbReference type="SUPFAM" id="SSF48498">
    <property type="entry name" value="Tetracyclin repressor-like, C-terminal domain"/>
    <property type="match status" value="1"/>
</dbReference>
<keyword evidence="1" id="KW-0805">Transcription regulation</keyword>
<dbReference type="Gene3D" id="1.10.357.10">
    <property type="entry name" value="Tetracycline Repressor, domain 2"/>
    <property type="match status" value="1"/>
</dbReference>
<dbReference type="Proteomes" id="UP001164064">
    <property type="component" value="Chromosome"/>
</dbReference>
<protein>
    <submittedName>
        <fullName evidence="7">CerR family C-terminal domain-containing protein</fullName>
    </submittedName>
    <submittedName>
        <fullName evidence="6">DUF1956 domain-containing protein</fullName>
    </submittedName>
</protein>
<evidence type="ECO:0000259" key="5">
    <source>
        <dbReference type="PROSITE" id="PS50977"/>
    </source>
</evidence>
<dbReference type="PANTHER" id="PTHR30055:SF234">
    <property type="entry name" value="HTH-TYPE TRANSCRIPTIONAL REGULATOR BETI"/>
    <property type="match status" value="1"/>
</dbReference>
<dbReference type="Proteomes" id="UP001164081">
    <property type="component" value="Chromosome"/>
</dbReference>
<evidence type="ECO:0000256" key="3">
    <source>
        <dbReference type="ARBA" id="ARBA00023163"/>
    </source>
</evidence>
<keyword evidence="3" id="KW-0804">Transcription</keyword>
<dbReference type="EMBL" id="DPVE01000167">
    <property type="protein sequence ID" value="HCK30454.1"/>
    <property type="molecule type" value="Genomic_DNA"/>
</dbReference>
<evidence type="ECO:0000256" key="2">
    <source>
        <dbReference type="ARBA" id="ARBA00023125"/>
    </source>
</evidence>
<dbReference type="PANTHER" id="PTHR30055">
    <property type="entry name" value="HTH-TYPE TRANSCRIPTIONAL REGULATOR RUTR"/>
    <property type="match status" value="1"/>
</dbReference>
<dbReference type="Proteomes" id="UP000263596">
    <property type="component" value="Unassembled WGS sequence"/>
</dbReference>
<evidence type="ECO:0000313" key="9">
    <source>
        <dbReference type="Proteomes" id="UP000263596"/>
    </source>
</evidence>
<dbReference type="InterPro" id="IPR050109">
    <property type="entry name" value="HTH-type_TetR-like_transc_reg"/>
</dbReference>
<accession>A0A3D2SP35</accession>
<dbReference type="EMBL" id="CP089044">
    <property type="protein sequence ID" value="UYF74462.1"/>
    <property type="molecule type" value="Genomic_DNA"/>
</dbReference>
<evidence type="ECO:0000256" key="1">
    <source>
        <dbReference type="ARBA" id="ARBA00023015"/>
    </source>
</evidence>
<organism evidence="6 9">
    <name type="scientific">Acinetobacter ursingii</name>
    <dbReference type="NCBI Taxonomy" id="108980"/>
    <lineage>
        <taxon>Bacteria</taxon>
        <taxon>Pseudomonadati</taxon>
        <taxon>Pseudomonadota</taxon>
        <taxon>Gammaproteobacteria</taxon>
        <taxon>Moraxellales</taxon>
        <taxon>Moraxellaceae</taxon>
        <taxon>Acinetobacter</taxon>
    </lineage>
</organism>
<dbReference type="Pfam" id="PF09209">
    <property type="entry name" value="CecR_C"/>
    <property type="match status" value="1"/>
</dbReference>
<keyword evidence="2 4" id="KW-0238">DNA-binding</keyword>
<dbReference type="InterPro" id="IPR001647">
    <property type="entry name" value="HTH_TetR"/>
</dbReference>
<proteinExistence type="predicted"/>